<evidence type="ECO:0000313" key="3">
    <source>
        <dbReference type="Proteomes" id="UP000011626"/>
    </source>
</evidence>
<keyword evidence="3" id="KW-1185">Reference proteome</keyword>
<evidence type="ECO:0000256" key="1">
    <source>
        <dbReference type="SAM" id="MobiDB-lite"/>
    </source>
</evidence>
<gene>
    <name evidence="2" type="ORF">C475_08882</name>
</gene>
<name>M0CVA2_9EURY</name>
<comment type="caution">
    <text evidence="2">The sequence shown here is derived from an EMBL/GenBank/DDBJ whole genome shotgun (WGS) entry which is preliminary data.</text>
</comment>
<organism evidence="2 3">
    <name type="scientific">Halosimplex carlsbadense 2-9-1</name>
    <dbReference type="NCBI Taxonomy" id="797114"/>
    <lineage>
        <taxon>Archaea</taxon>
        <taxon>Methanobacteriati</taxon>
        <taxon>Methanobacteriota</taxon>
        <taxon>Stenosarchaea group</taxon>
        <taxon>Halobacteria</taxon>
        <taxon>Halobacteriales</taxon>
        <taxon>Haloarculaceae</taxon>
        <taxon>Halosimplex</taxon>
    </lineage>
</organism>
<feature type="region of interest" description="Disordered" evidence="1">
    <location>
        <begin position="82"/>
        <end position="102"/>
    </location>
</feature>
<dbReference type="AlphaFoldDB" id="M0CVA2"/>
<sequence>MLMETTSDLEVINDPGREWVFYRVIENEPTDDGIPITTPDPIQSDVIEVIEDDGPRYVPVHGLCEVPVLAATVGGARETYAFGHRPRPSGVPRIQNKTTGAGPAQRAEQLAAFPDDVPADTVEEYQLANGYRVFNVNGKWTAVGKQSGQPVPLDHVVLTTPWDGFL</sequence>
<reference evidence="2 3" key="1">
    <citation type="journal article" date="2014" name="PLoS Genet.">
        <title>Phylogenetically driven sequencing of extremely halophilic archaea reveals strategies for static and dynamic osmo-response.</title>
        <authorList>
            <person name="Becker E.A."/>
            <person name="Seitzer P.M."/>
            <person name="Tritt A."/>
            <person name="Larsen D."/>
            <person name="Krusor M."/>
            <person name="Yao A.I."/>
            <person name="Wu D."/>
            <person name="Madern D."/>
            <person name="Eisen J.A."/>
            <person name="Darling A.E."/>
            <person name="Facciotti M.T."/>
        </authorList>
    </citation>
    <scope>NUCLEOTIDE SEQUENCE [LARGE SCALE GENOMIC DNA]</scope>
    <source>
        <strain evidence="2 3">2-9-1</strain>
    </source>
</reference>
<dbReference type="STRING" id="797114.C475_08882"/>
<proteinExistence type="predicted"/>
<protein>
    <submittedName>
        <fullName evidence="2">Uncharacterized protein</fullName>
    </submittedName>
</protein>
<dbReference type="EMBL" id="AOIU01000020">
    <property type="protein sequence ID" value="ELZ26528.1"/>
    <property type="molecule type" value="Genomic_DNA"/>
</dbReference>
<accession>M0CVA2</accession>
<dbReference type="Proteomes" id="UP000011626">
    <property type="component" value="Unassembled WGS sequence"/>
</dbReference>
<evidence type="ECO:0000313" key="2">
    <source>
        <dbReference type="EMBL" id="ELZ26528.1"/>
    </source>
</evidence>